<gene>
    <name evidence="2" type="ORF">BDN71DRAFT_1504895</name>
</gene>
<dbReference type="OrthoDB" id="3056600at2759"/>
<keyword evidence="3" id="KW-1185">Reference proteome</keyword>
<evidence type="ECO:0000313" key="3">
    <source>
        <dbReference type="Proteomes" id="UP000807025"/>
    </source>
</evidence>
<evidence type="ECO:0000313" key="2">
    <source>
        <dbReference type="EMBL" id="KAF9497364.1"/>
    </source>
</evidence>
<dbReference type="AlphaFoldDB" id="A0A9P6DH06"/>
<dbReference type="EMBL" id="MU154544">
    <property type="protein sequence ID" value="KAF9497364.1"/>
    <property type="molecule type" value="Genomic_DNA"/>
</dbReference>
<feature type="compositionally biased region" description="Basic and acidic residues" evidence="1">
    <location>
        <begin position="349"/>
        <end position="359"/>
    </location>
</feature>
<accession>A0A9P6DH06</accession>
<reference evidence="2" key="1">
    <citation type="submission" date="2020-11" db="EMBL/GenBank/DDBJ databases">
        <authorList>
            <consortium name="DOE Joint Genome Institute"/>
            <person name="Ahrendt S."/>
            <person name="Riley R."/>
            <person name="Andreopoulos W."/>
            <person name="Labutti K."/>
            <person name="Pangilinan J."/>
            <person name="Ruiz-Duenas F.J."/>
            <person name="Barrasa J.M."/>
            <person name="Sanchez-Garcia M."/>
            <person name="Camarero S."/>
            <person name="Miyauchi S."/>
            <person name="Serrano A."/>
            <person name="Linde D."/>
            <person name="Babiker R."/>
            <person name="Drula E."/>
            <person name="Ayuso-Fernandez I."/>
            <person name="Pacheco R."/>
            <person name="Padilla G."/>
            <person name="Ferreira P."/>
            <person name="Barriuso J."/>
            <person name="Kellner H."/>
            <person name="Castanera R."/>
            <person name="Alfaro M."/>
            <person name="Ramirez L."/>
            <person name="Pisabarro A.G."/>
            <person name="Kuo A."/>
            <person name="Tritt A."/>
            <person name="Lipzen A."/>
            <person name="He G."/>
            <person name="Yan M."/>
            <person name="Ng V."/>
            <person name="Cullen D."/>
            <person name="Martin F."/>
            <person name="Rosso M.-N."/>
            <person name="Henrissat B."/>
            <person name="Hibbett D."/>
            <person name="Martinez A.T."/>
            <person name="Grigoriev I.V."/>
        </authorList>
    </citation>
    <scope>NUCLEOTIDE SEQUENCE</scope>
    <source>
        <strain evidence="2">ATCC 90797</strain>
    </source>
</reference>
<dbReference type="Proteomes" id="UP000807025">
    <property type="component" value="Unassembled WGS sequence"/>
</dbReference>
<feature type="region of interest" description="Disordered" evidence="1">
    <location>
        <begin position="327"/>
        <end position="370"/>
    </location>
</feature>
<proteinExistence type="predicted"/>
<evidence type="ECO:0000256" key="1">
    <source>
        <dbReference type="SAM" id="MobiDB-lite"/>
    </source>
</evidence>
<comment type="caution">
    <text evidence="2">The sequence shown here is derived from an EMBL/GenBank/DDBJ whole genome shotgun (WGS) entry which is preliminary data.</text>
</comment>
<sequence>MSFALLTDSPRNVEASQTLEQFESLGKIVPRLISPFLEVRLILMLGYQLSQEGTPDPAATGGAPLPQETIEENERLRRAYMMLVAHMPGFSDLIEEFRKANWGSKWSDIVSLISKTATQTRSNDSSSVCNKLNYFLADAKARVPQELLDEKSTRGFNHPWTGRLLCPRRMLTKFRQDPDAFIAKCNPGPRKILHSDWPTFLYNNDDREYDRDNPEEGLFRGVVLIRILRHLLIGPGAALRPEQKQTRRSNARIIGASTVNAYLIAYAACLARFMLNNSKEWDHTDFLFDVSAFYDRIINYFDSGKDDDRVIELLAWFQREVFTGRSSTATNEENIPDSEDEVGDEDEDARINKQRELRRNQRNANNGNSS</sequence>
<organism evidence="2 3">
    <name type="scientific">Pleurotus eryngii</name>
    <name type="common">Boletus of the steppes</name>
    <dbReference type="NCBI Taxonomy" id="5323"/>
    <lineage>
        <taxon>Eukaryota</taxon>
        <taxon>Fungi</taxon>
        <taxon>Dikarya</taxon>
        <taxon>Basidiomycota</taxon>
        <taxon>Agaricomycotina</taxon>
        <taxon>Agaricomycetes</taxon>
        <taxon>Agaricomycetidae</taxon>
        <taxon>Agaricales</taxon>
        <taxon>Pleurotineae</taxon>
        <taxon>Pleurotaceae</taxon>
        <taxon>Pleurotus</taxon>
    </lineage>
</organism>
<dbReference type="Pfam" id="PF20414">
    <property type="entry name" value="DUF6698"/>
    <property type="match status" value="1"/>
</dbReference>
<dbReference type="InterPro" id="IPR046521">
    <property type="entry name" value="DUF6698"/>
</dbReference>
<name>A0A9P6DH06_PLEER</name>
<feature type="compositionally biased region" description="Acidic residues" evidence="1">
    <location>
        <begin position="334"/>
        <end position="348"/>
    </location>
</feature>
<protein>
    <submittedName>
        <fullName evidence="2">Uncharacterized protein</fullName>
    </submittedName>
</protein>